<dbReference type="Pfam" id="PF16198">
    <property type="entry name" value="TruB_C_2"/>
    <property type="match status" value="1"/>
</dbReference>
<evidence type="ECO:0000313" key="7">
    <source>
        <dbReference type="EMBL" id="VAW53224.1"/>
    </source>
</evidence>
<accession>A0A3B0XB72</accession>
<proteinExistence type="inferred from homology"/>
<dbReference type="AlphaFoldDB" id="A0A3B0XB72"/>
<evidence type="ECO:0000256" key="1">
    <source>
        <dbReference type="ARBA" id="ARBA00012787"/>
    </source>
</evidence>
<dbReference type="Gene3D" id="3.30.2350.10">
    <property type="entry name" value="Pseudouridine synthase"/>
    <property type="match status" value="1"/>
</dbReference>
<dbReference type="GO" id="GO:0160148">
    <property type="term" value="F:tRNA pseudouridine(55) synthase activity"/>
    <property type="evidence" value="ECO:0007669"/>
    <property type="project" value="UniProtKB-EC"/>
</dbReference>
<keyword evidence="3 7" id="KW-0413">Isomerase</keyword>
<dbReference type="GO" id="GO:0006400">
    <property type="term" value="P:tRNA modification"/>
    <property type="evidence" value="ECO:0007669"/>
    <property type="project" value="TreeGrafter"/>
</dbReference>
<dbReference type="Pfam" id="PF09157">
    <property type="entry name" value="TruB-C_2"/>
    <property type="match status" value="1"/>
</dbReference>
<organism evidence="7">
    <name type="scientific">hydrothermal vent metagenome</name>
    <dbReference type="NCBI Taxonomy" id="652676"/>
    <lineage>
        <taxon>unclassified sequences</taxon>
        <taxon>metagenomes</taxon>
        <taxon>ecological metagenomes</taxon>
    </lineage>
</organism>
<keyword evidence="2" id="KW-0819">tRNA processing</keyword>
<dbReference type="GO" id="GO:0003723">
    <property type="term" value="F:RNA binding"/>
    <property type="evidence" value="ECO:0007669"/>
    <property type="project" value="InterPro"/>
</dbReference>
<gene>
    <name evidence="7" type="ORF">MNBD_GAMMA06-2008</name>
</gene>
<dbReference type="PANTHER" id="PTHR13767:SF2">
    <property type="entry name" value="PSEUDOURIDYLATE SYNTHASE TRUB1"/>
    <property type="match status" value="1"/>
</dbReference>
<dbReference type="SUPFAM" id="SSF88697">
    <property type="entry name" value="PUA domain-like"/>
    <property type="match status" value="1"/>
</dbReference>
<dbReference type="FunFam" id="2.30.130.10:FF:000012">
    <property type="entry name" value="tRNA pseudouridine synthase B"/>
    <property type="match status" value="1"/>
</dbReference>
<dbReference type="SUPFAM" id="SSF55120">
    <property type="entry name" value="Pseudouridine synthase"/>
    <property type="match status" value="1"/>
</dbReference>
<dbReference type="CDD" id="cd21152">
    <property type="entry name" value="PUA_TruB_bacterial"/>
    <property type="match status" value="1"/>
</dbReference>
<name>A0A3B0XB72_9ZZZZ</name>
<protein>
    <recommendedName>
        <fullName evidence="1">tRNA pseudouridine(55) synthase</fullName>
        <ecNumber evidence="1">5.4.99.25</ecNumber>
    </recommendedName>
</protein>
<dbReference type="InterPro" id="IPR002501">
    <property type="entry name" value="PsdUridine_synth_N"/>
</dbReference>
<dbReference type="NCBIfam" id="TIGR00431">
    <property type="entry name" value="TruB"/>
    <property type="match status" value="1"/>
</dbReference>
<evidence type="ECO:0000259" key="5">
    <source>
        <dbReference type="Pfam" id="PF09157"/>
    </source>
</evidence>
<dbReference type="InterPro" id="IPR032819">
    <property type="entry name" value="TruB_C"/>
</dbReference>
<evidence type="ECO:0000256" key="3">
    <source>
        <dbReference type="ARBA" id="ARBA00023235"/>
    </source>
</evidence>
<dbReference type="Pfam" id="PF01509">
    <property type="entry name" value="TruB_N"/>
    <property type="match status" value="1"/>
</dbReference>
<feature type="domain" description="tRNA pseudouridylate synthase B C-terminal" evidence="6">
    <location>
        <begin position="187"/>
        <end position="246"/>
    </location>
</feature>
<dbReference type="GO" id="GO:1990481">
    <property type="term" value="P:mRNA pseudouridine synthesis"/>
    <property type="evidence" value="ECO:0007669"/>
    <property type="project" value="TreeGrafter"/>
</dbReference>
<dbReference type="InterPro" id="IPR014780">
    <property type="entry name" value="tRNA_psdUridine_synth_TruB"/>
</dbReference>
<sequence>MGRRKNKGRNVSGVLLLDKPQGCSSNHILQKVKRLFGAAKAGHTGSLDPLATGMLPVCFGEATKISAFLLDSDKRYHLKCQLGVSTATGDVEGEVSETLDASSITEKNIQSVLPEFIGEIEQIPPMYSALKHNGERLYKLARQGIEVERKARSVTIYDIQYISLSTDARQRVILELEVSCSKGTYVRTLVEDIAKKLNNCAHIIMLRRLSVGPYDGNMLTIDELTELAEQGTDALDACLQPIDSGVADWPDVQLGADAAFYVQQGQAVMVPHSPTQGWVRIYDQDHFLGLGEIQDDGMIAPRRMIKQCA</sequence>
<evidence type="ECO:0000256" key="2">
    <source>
        <dbReference type="ARBA" id="ARBA00022694"/>
    </source>
</evidence>
<evidence type="ECO:0000259" key="6">
    <source>
        <dbReference type="Pfam" id="PF16198"/>
    </source>
</evidence>
<feature type="domain" description="tRNA pseudouridine synthase II TruB subfamily 1 C-terminal" evidence="5">
    <location>
        <begin position="250"/>
        <end position="305"/>
    </location>
</feature>
<dbReference type="EMBL" id="UOFD01000058">
    <property type="protein sequence ID" value="VAW53224.1"/>
    <property type="molecule type" value="Genomic_DNA"/>
</dbReference>
<feature type="domain" description="Pseudouridine synthase II N-terminal" evidence="4">
    <location>
        <begin position="33"/>
        <end position="186"/>
    </location>
</feature>
<dbReference type="Gene3D" id="2.30.130.10">
    <property type="entry name" value="PUA domain"/>
    <property type="match status" value="1"/>
</dbReference>
<evidence type="ECO:0000259" key="4">
    <source>
        <dbReference type="Pfam" id="PF01509"/>
    </source>
</evidence>
<dbReference type="PANTHER" id="PTHR13767">
    <property type="entry name" value="TRNA-PSEUDOURIDINE SYNTHASE"/>
    <property type="match status" value="1"/>
</dbReference>
<dbReference type="InterPro" id="IPR020103">
    <property type="entry name" value="PsdUridine_synth_cat_dom_sf"/>
</dbReference>
<reference evidence="7" key="1">
    <citation type="submission" date="2018-06" db="EMBL/GenBank/DDBJ databases">
        <authorList>
            <person name="Zhirakovskaya E."/>
        </authorList>
    </citation>
    <scope>NUCLEOTIDE SEQUENCE</scope>
</reference>
<dbReference type="InterPro" id="IPR015240">
    <property type="entry name" value="tRNA_sdUridine_synth_fam1_C"/>
</dbReference>
<dbReference type="HAMAP" id="MF_01080">
    <property type="entry name" value="TruB_bact"/>
    <property type="match status" value="1"/>
</dbReference>
<dbReference type="EC" id="5.4.99.25" evidence="1"/>
<dbReference type="CDD" id="cd02573">
    <property type="entry name" value="PseudoU_synth_EcTruB"/>
    <property type="match status" value="1"/>
</dbReference>
<dbReference type="InterPro" id="IPR015947">
    <property type="entry name" value="PUA-like_sf"/>
</dbReference>
<dbReference type="InterPro" id="IPR036974">
    <property type="entry name" value="PUA_sf"/>
</dbReference>